<dbReference type="Gene3D" id="1.10.1370.10">
    <property type="entry name" value="Neurolysin, domain 3"/>
    <property type="match status" value="1"/>
</dbReference>
<evidence type="ECO:0000256" key="8">
    <source>
        <dbReference type="ARBA" id="ARBA00023049"/>
    </source>
</evidence>
<dbReference type="CDD" id="cd06455">
    <property type="entry name" value="M3A_TOP"/>
    <property type="match status" value="1"/>
</dbReference>
<dbReference type="Pfam" id="PF01432">
    <property type="entry name" value="Peptidase_M3"/>
    <property type="match status" value="1"/>
</dbReference>
<dbReference type="Gramene" id="ERN13611">
    <property type="protein sequence ID" value="ERN13611"/>
    <property type="gene ID" value="AMTR_s00049p00066000"/>
</dbReference>
<keyword evidence="7 9" id="KW-0862">Zinc</keyword>
<dbReference type="FunFam" id="3.40.390.10:FF:000032">
    <property type="entry name" value="Probable thimet oligopeptidase"/>
    <property type="match status" value="1"/>
</dbReference>
<dbReference type="EMBL" id="KI392567">
    <property type="protein sequence ID" value="ERN13611.1"/>
    <property type="molecule type" value="Genomic_DNA"/>
</dbReference>
<evidence type="ECO:0000313" key="12">
    <source>
        <dbReference type="Proteomes" id="UP000017836"/>
    </source>
</evidence>
<dbReference type="eggNOG" id="KOG2089">
    <property type="taxonomic scope" value="Eukaryota"/>
</dbReference>
<dbReference type="PANTHER" id="PTHR11804">
    <property type="entry name" value="PROTEASE M3 THIMET OLIGOPEPTIDASE-RELATED"/>
    <property type="match status" value="1"/>
</dbReference>
<dbReference type="HOGENOM" id="CLU_001805_2_1_1"/>
<dbReference type="GO" id="GO:0006508">
    <property type="term" value="P:proteolysis"/>
    <property type="evidence" value="ECO:0000318"/>
    <property type="project" value="GO_Central"/>
</dbReference>
<evidence type="ECO:0000256" key="9">
    <source>
        <dbReference type="RuleBase" id="RU003435"/>
    </source>
</evidence>
<comment type="subcellular location">
    <subcellularLocation>
        <location evidence="1">Cytoplasm</location>
    </subcellularLocation>
</comment>
<evidence type="ECO:0000256" key="2">
    <source>
        <dbReference type="ARBA" id="ARBA00006040"/>
    </source>
</evidence>
<gene>
    <name evidence="11" type="ORF">AMTR_s00049p00066000</name>
</gene>
<keyword evidence="5 9" id="KW-0479">Metal-binding</keyword>
<dbReference type="Gene3D" id="3.40.390.10">
    <property type="entry name" value="Collagenase (Catalytic Domain)"/>
    <property type="match status" value="1"/>
</dbReference>
<evidence type="ECO:0000313" key="11">
    <source>
        <dbReference type="EMBL" id="ERN13611.1"/>
    </source>
</evidence>
<protein>
    <recommendedName>
        <fullName evidence="10">Peptidase M3A/M3B catalytic domain-containing protein</fullName>
    </recommendedName>
</protein>
<dbReference type="AlphaFoldDB" id="W1PZT9"/>
<dbReference type="Gene3D" id="1.20.1050.40">
    <property type="entry name" value="Endopeptidase. Chain P, domain 1"/>
    <property type="match status" value="1"/>
</dbReference>
<accession>W1PZT9</accession>
<keyword evidence="8 9" id="KW-0482">Metalloprotease</keyword>
<dbReference type="InterPro" id="IPR024079">
    <property type="entry name" value="MetalloPept_cat_dom_sf"/>
</dbReference>
<keyword evidence="3" id="KW-0963">Cytoplasm</keyword>
<evidence type="ECO:0000256" key="3">
    <source>
        <dbReference type="ARBA" id="ARBA00022490"/>
    </source>
</evidence>
<evidence type="ECO:0000256" key="6">
    <source>
        <dbReference type="ARBA" id="ARBA00022801"/>
    </source>
</evidence>
<dbReference type="GO" id="GO:0004222">
    <property type="term" value="F:metalloendopeptidase activity"/>
    <property type="evidence" value="ECO:0000318"/>
    <property type="project" value="GO_Central"/>
</dbReference>
<dbReference type="SUPFAM" id="SSF55486">
    <property type="entry name" value="Metalloproteases ('zincins'), catalytic domain"/>
    <property type="match status" value="1"/>
</dbReference>
<keyword evidence="4 9" id="KW-0645">Protease</keyword>
<evidence type="ECO:0000256" key="7">
    <source>
        <dbReference type="ARBA" id="ARBA00022833"/>
    </source>
</evidence>
<comment type="cofactor">
    <cofactor evidence="9">
        <name>Zn(2+)</name>
        <dbReference type="ChEBI" id="CHEBI:29105"/>
    </cofactor>
    <text evidence="9">Binds 1 zinc ion.</text>
</comment>
<dbReference type="FunFam" id="1.20.1050.40:FF:000001">
    <property type="entry name" value="Thimet oligopeptidase 1"/>
    <property type="match status" value="1"/>
</dbReference>
<evidence type="ECO:0000256" key="4">
    <source>
        <dbReference type="ARBA" id="ARBA00022670"/>
    </source>
</evidence>
<reference evidence="12" key="1">
    <citation type="journal article" date="2013" name="Science">
        <title>The Amborella genome and the evolution of flowering plants.</title>
        <authorList>
            <consortium name="Amborella Genome Project"/>
        </authorList>
    </citation>
    <scope>NUCLEOTIDE SEQUENCE [LARGE SCALE GENOMIC DNA]</scope>
</reference>
<keyword evidence="12" id="KW-1185">Reference proteome</keyword>
<dbReference type="PANTHER" id="PTHR11804:SF82">
    <property type="entry name" value="THIMET OLIGOPEPTIDASE-RELATED"/>
    <property type="match status" value="1"/>
</dbReference>
<dbReference type="InterPro" id="IPR024080">
    <property type="entry name" value="Neurolysin/TOP_N"/>
</dbReference>
<dbReference type="GO" id="GO:0005737">
    <property type="term" value="C:cytoplasm"/>
    <property type="evidence" value="ECO:0007669"/>
    <property type="project" value="UniProtKB-SubCell"/>
</dbReference>
<organism evidence="11 12">
    <name type="scientific">Amborella trichopoda</name>
    <dbReference type="NCBI Taxonomy" id="13333"/>
    <lineage>
        <taxon>Eukaryota</taxon>
        <taxon>Viridiplantae</taxon>
        <taxon>Streptophyta</taxon>
        <taxon>Embryophyta</taxon>
        <taxon>Tracheophyta</taxon>
        <taxon>Spermatophyta</taxon>
        <taxon>Magnoliopsida</taxon>
        <taxon>Amborellales</taxon>
        <taxon>Amborellaceae</taxon>
        <taxon>Amborella</taxon>
    </lineage>
</organism>
<evidence type="ECO:0000256" key="1">
    <source>
        <dbReference type="ARBA" id="ARBA00004496"/>
    </source>
</evidence>
<evidence type="ECO:0000256" key="5">
    <source>
        <dbReference type="ARBA" id="ARBA00022723"/>
    </source>
</evidence>
<keyword evidence="6 9" id="KW-0378">Hydrolase</keyword>
<dbReference type="OMA" id="MYTREGK"/>
<dbReference type="Proteomes" id="UP000017836">
    <property type="component" value="Unassembled WGS sequence"/>
</dbReference>
<evidence type="ECO:0000259" key="10">
    <source>
        <dbReference type="Pfam" id="PF01432"/>
    </source>
</evidence>
<sequence length="711" mass="81546">MAKKAERNKIIAITGASTILAVALGFLVALKGHKRKRLHGFILQVNLSASEILKLADRIIAKSKLVHDSVASVPLDKVSYANVISPLAELEAEQFPLVQSCTFQKMVSASDDLRQASSEAERRIDVHLLMCSQREDVYRVIKALAAKGEWMSPEAKRYVQCMIKDFERNGVNLSLGKKEELERLRTIIDELSARYIENLNSDNTSLFFKESELVGVPLEFIKGLSKADDGRLKVTLKSHHTLPVLEYCKVGATRRTVAIARGKKCGEENMQILEKLVQTRNKIARLLGYSNYAEYALETRMARTSTKVYEFLENISVNLTEMANKELTMLNSLKKKEEGESPFGLEDMLYYTRKAEEKEFEIDYGDVQQYFPVNLVISGIFKIFQDLFGLRFEEVQEAEVWHDDVRLLSVLDMSSNKHMGYFYLDLYSREGKYGRTCVLSLQNGCLSLNGTRQIPIALIIAQFPKQVGNKKALLRFSQVVNFFHEFSHVVHHICNRASFAKFSGLRVEADFIEVPGLLLEKWCYESICLKMISGYHQDITKPLVDEMCRALKRKRHSFFGLKVKQEILLCLFDQIIHSNENVDMTELLKHLHPKVLLGIPLLGEMNPASCFPRLVVGYDATCYSHLWSEVIASDIFSSKFEDDLLNQYEGLQFRNKSWRQWSFIKRIHLDLQPGMHNDPLISYTLFSHFEYYLSIIRTLYEFMGPGLCYDS</sequence>
<dbReference type="MEROPS" id="M03.A03"/>
<dbReference type="GO" id="GO:0006518">
    <property type="term" value="P:peptide metabolic process"/>
    <property type="evidence" value="ECO:0000318"/>
    <property type="project" value="GO_Central"/>
</dbReference>
<dbReference type="InterPro" id="IPR045090">
    <property type="entry name" value="Pept_M3A_M3B"/>
</dbReference>
<feature type="domain" description="Peptidase M3A/M3B catalytic" evidence="10">
    <location>
        <begin position="245"/>
        <end position="656"/>
    </location>
</feature>
<proteinExistence type="inferred from homology"/>
<dbReference type="InterPro" id="IPR024077">
    <property type="entry name" value="Neurolysin/TOP_dom2"/>
</dbReference>
<name>W1PZT9_AMBTC</name>
<comment type="similarity">
    <text evidence="2 9">Belongs to the peptidase M3 family.</text>
</comment>
<dbReference type="GO" id="GO:0046872">
    <property type="term" value="F:metal ion binding"/>
    <property type="evidence" value="ECO:0007669"/>
    <property type="project" value="UniProtKB-UniRule"/>
</dbReference>
<dbReference type="InterPro" id="IPR001567">
    <property type="entry name" value="Pept_M3A_M3B_dom"/>
</dbReference>